<reference evidence="3 4" key="1">
    <citation type="submission" date="2016-10" db="EMBL/GenBank/DDBJ databases">
        <authorList>
            <person name="de Groot N.N."/>
        </authorList>
    </citation>
    <scope>NUCLEOTIDE SEQUENCE [LARGE SCALE GENOMIC DNA]</scope>
    <source>
        <strain evidence="3 4">SLAS-1</strain>
    </source>
</reference>
<dbReference type="STRING" id="321763.SAMN04488692_10716"/>
<dbReference type="InterPro" id="IPR036291">
    <property type="entry name" value="NAD(P)-bd_dom_sf"/>
</dbReference>
<keyword evidence="4" id="KW-1185">Reference proteome</keyword>
<sequence length="259" mass="28708">MSNLFDDFRLEGKTALVTGAARGLGKAMAEGLMEAGADLVIPDIEIEKARETAEILRERWEGGVLVTKTDVTDKNAVKEMTDKTLKEFNSLDILVNNAGIVINKPAEEMSFEEWKRVIDVNLNGVYLCSREAARPMIEQESGSIINIASMSAKIVNNPQPQASYNASKAGVEHLTRSLAAEWAEYNIRVNCISPGYMRTEITKKFEDKDYVQDKWIEPTPMKRMGEPEELKGAAVYLASEASSFMTGHSLVIDGGYTIY</sequence>
<dbReference type="Proteomes" id="UP000199476">
    <property type="component" value="Unassembled WGS sequence"/>
</dbReference>
<dbReference type="PRINTS" id="PR00080">
    <property type="entry name" value="SDRFAMILY"/>
</dbReference>
<dbReference type="GO" id="GO:0016616">
    <property type="term" value="F:oxidoreductase activity, acting on the CH-OH group of donors, NAD or NADP as acceptor"/>
    <property type="evidence" value="ECO:0007669"/>
    <property type="project" value="TreeGrafter"/>
</dbReference>
<dbReference type="Gene3D" id="3.40.50.720">
    <property type="entry name" value="NAD(P)-binding Rossmann-like Domain"/>
    <property type="match status" value="1"/>
</dbReference>
<comment type="similarity">
    <text evidence="1">Belongs to the short-chain dehydrogenases/reductases (SDR) family.</text>
</comment>
<dbReference type="PANTHER" id="PTHR42760">
    <property type="entry name" value="SHORT-CHAIN DEHYDROGENASES/REDUCTASES FAMILY MEMBER"/>
    <property type="match status" value="1"/>
</dbReference>
<dbReference type="NCBIfam" id="NF005559">
    <property type="entry name" value="PRK07231.1"/>
    <property type="match status" value="1"/>
</dbReference>
<dbReference type="InterPro" id="IPR020904">
    <property type="entry name" value="Sc_DH/Rdtase_CS"/>
</dbReference>
<dbReference type="Pfam" id="PF13561">
    <property type="entry name" value="adh_short_C2"/>
    <property type="match status" value="1"/>
</dbReference>
<gene>
    <name evidence="3" type="ORF">SAMN04488692_10716</name>
</gene>
<dbReference type="SUPFAM" id="SSF51735">
    <property type="entry name" value="NAD(P)-binding Rossmann-fold domains"/>
    <property type="match status" value="1"/>
</dbReference>
<dbReference type="AlphaFoldDB" id="A0A1G9LUS1"/>
<accession>A0A1G9LUS1</accession>
<dbReference type="PROSITE" id="PS00061">
    <property type="entry name" value="ADH_SHORT"/>
    <property type="match status" value="1"/>
</dbReference>
<protein>
    <submittedName>
        <fullName evidence="3">NAD(P)-dependent dehydrogenase, short-chain alcohol dehydrogenase family</fullName>
    </submittedName>
</protein>
<dbReference type="EMBL" id="FNGO01000007">
    <property type="protein sequence ID" value="SDL65678.1"/>
    <property type="molecule type" value="Genomic_DNA"/>
</dbReference>
<organism evidence="3 4">
    <name type="scientific">Halarsenatibacter silvermanii</name>
    <dbReference type="NCBI Taxonomy" id="321763"/>
    <lineage>
        <taxon>Bacteria</taxon>
        <taxon>Bacillati</taxon>
        <taxon>Bacillota</taxon>
        <taxon>Clostridia</taxon>
        <taxon>Halanaerobiales</taxon>
        <taxon>Halarsenatibacteraceae</taxon>
        <taxon>Halarsenatibacter</taxon>
    </lineage>
</organism>
<dbReference type="FunFam" id="3.40.50.720:FF:000240">
    <property type="entry name" value="SDR family oxidoreductase"/>
    <property type="match status" value="1"/>
</dbReference>
<dbReference type="PANTHER" id="PTHR42760:SF115">
    <property type="entry name" value="3-OXOACYL-[ACYL-CARRIER-PROTEIN] REDUCTASE FABG"/>
    <property type="match status" value="1"/>
</dbReference>
<dbReference type="OrthoDB" id="9803333at2"/>
<dbReference type="InterPro" id="IPR002347">
    <property type="entry name" value="SDR_fam"/>
</dbReference>
<evidence type="ECO:0000256" key="2">
    <source>
        <dbReference type="ARBA" id="ARBA00023002"/>
    </source>
</evidence>
<evidence type="ECO:0000313" key="3">
    <source>
        <dbReference type="EMBL" id="SDL65678.1"/>
    </source>
</evidence>
<dbReference type="GO" id="GO:0005975">
    <property type="term" value="P:carbohydrate metabolic process"/>
    <property type="evidence" value="ECO:0007669"/>
    <property type="project" value="UniProtKB-ARBA"/>
</dbReference>
<dbReference type="PRINTS" id="PR00081">
    <property type="entry name" value="GDHRDH"/>
</dbReference>
<evidence type="ECO:0000313" key="4">
    <source>
        <dbReference type="Proteomes" id="UP000199476"/>
    </source>
</evidence>
<evidence type="ECO:0000256" key="1">
    <source>
        <dbReference type="ARBA" id="ARBA00006484"/>
    </source>
</evidence>
<name>A0A1G9LUS1_9FIRM</name>
<proteinExistence type="inferred from homology"/>
<keyword evidence="2" id="KW-0560">Oxidoreductase</keyword>
<dbReference type="RefSeq" id="WP_089759285.1">
    <property type="nucleotide sequence ID" value="NZ_FNGO01000007.1"/>
</dbReference>